<keyword evidence="7" id="KW-0349">Heme</keyword>
<dbReference type="SUPFAM" id="SSF51905">
    <property type="entry name" value="FAD/NAD(P)-binding domain"/>
    <property type="match status" value="1"/>
</dbReference>
<comment type="cofactor">
    <cofactor evidence="3">
        <name>FAD</name>
        <dbReference type="ChEBI" id="CHEBI:57692"/>
    </cofactor>
</comment>
<dbReference type="GO" id="GO:0050660">
    <property type="term" value="F:flavin adenine dinucleotide binding"/>
    <property type="evidence" value="ECO:0007669"/>
    <property type="project" value="InterPro"/>
</dbReference>
<dbReference type="PhylomeDB" id="A0A060T1C1"/>
<evidence type="ECO:0000256" key="11">
    <source>
        <dbReference type="ARBA" id="ARBA00022827"/>
    </source>
</evidence>
<keyword evidence="14" id="KW-0411">Iron-sulfur</keyword>
<evidence type="ECO:0000256" key="6">
    <source>
        <dbReference type="ARBA" id="ARBA00022485"/>
    </source>
</evidence>
<dbReference type="FunFam" id="3.30.413.10:FF:000007">
    <property type="entry name" value="Nitrite reductase [NAD(P)H] large subunit"/>
    <property type="match status" value="1"/>
</dbReference>
<dbReference type="GO" id="GO:0051537">
    <property type="term" value="F:2 iron, 2 sulfur cluster binding"/>
    <property type="evidence" value="ECO:0007669"/>
    <property type="project" value="UniProtKB-KW"/>
</dbReference>
<dbReference type="InterPro" id="IPR045854">
    <property type="entry name" value="NO2/SO3_Rdtase_4Fe4S_sf"/>
</dbReference>
<dbReference type="PRINTS" id="PR00397">
    <property type="entry name" value="SIROHAEM"/>
</dbReference>
<keyword evidence="12 18" id="KW-0560">Oxidoreductase</keyword>
<dbReference type="PRINTS" id="PR00368">
    <property type="entry name" value="FADPNR"/>
</dbReference>
<evidence type="ECO:0000256" key="1">
    <source>
        <dbReference type="ARBA" id="ARBA00001929"/>
    </source>
</evidence>
<dbReference type="PANTHER" id="PTHR43809">
    <property type="entry name" value="NITRITE REDUCTASE (NADH) LARGE SUBUNIT"/>
    <property type="match status" value="1"/>
</dbReference>
<dbReference type="InterPro" id="IPR023753">
    <property type="entry name" value="FAD/NAD-binding_dom"/>
</dbReference>
<dbReference type="PANTHER" id="PTHR43809:SF1">
    <property type="entry name" value="NITRITE REDUCTASE (NADH) LARGE SUBUNIT"/>
    <property type="match status" value="1"/>
</dbReference>
<dbReference type="Gene3D" id="2.102.10.10">
    <property type="entry name" value="Rieske [2Fe-2S] iron-sulphur domain"/>
    <property type="match status" value="1"/>
</dbReference>
<dbReference type="InterPro" id="IPR041575">
    <property type="entry name" value="Rubredoxin_C"/>
</dbReference>
<accession>A0A060T1C1</accession>
<evidence type="ECO:0000256" key="8">
    <source>
        <dbReference type="ARBA" id="ARBA00022630"/>
    </source>
</evidence>
<keyword evidence="9" id="KW-0001">2Fe-2S</keyword>
<dbReference type="InterPro" id="IPR036136">
    <property type="entry name" value="Nit/Sulf_reduc_fer-like_dom_sf"/>
</dbReference>
<dbReference type="Gene3D" id="3.50.50.60">
    <property type="entry name" value="FAD/NAD(P)-binding domain"/>
    <property type="match status" value="2"/>
</dbReference>
<evidence type="ECO:0000256" key="9">
    <source>
        <dbReference type="ARBA" id="ARBA00022714"/>
    </source>
</evidence>
<dbReference type="GO" id="GO:0050661">
    <property type="term" value="F:NADP binding"/>
    <property type="evidence" value="ECO:0007669"/>
    <property type="project" value="InterPro"/>
</dbReference>
<evidence type="ECO:0000256" key="16">
    <source>
        <dbReference type="ARBA" id="ARBA00034078"/>
    </source>
</evidence>
<dbReference type="NCBIfam" id="TIGR02374">
    <property type="entry name" value="nitri_red_nirB"/>
    <property type="match status" value="1"/>
</dbReference>
<proteinExistence type="inferred from homology"/>
<dbReference type="InterPro" id="IPR005117">
    <property type="entry name" value="NiRdtase/SiRdtase_haem-b_fer"/>
</dbReference>
<dbReference type="Pfam" id="PF04324">
    <property type="entry name" value="Fer2_BFD"/>
    <property type="match status" value="1"/>
</dbReference>
<dbReference type="PROSITE" id="PS51300">
    <property type="entry name" value="NIRD"/>
    <property type="match status" value="1"/>
</dbReference>
<dbReference type="InterPro" id="IPR017941">
    <property type="entry name" value="Rieske_2Fe-2S"/>
</dbReference>
<dbReference type="Pfam" id="PF13806">
    <property type="entry name" value="Rieske_2"/>
    <property type="match status" value="1"/>
</dbReference>
<keyword evidence="11" id="KW-0274">FAD</keyword>
<dbReference type="GO" id="GO:0042128">
    <property type="term" value="P:nitrate assimilation"/>
    <property type="evidence" value="ECO:0007669"/>
    <property type="project" value="UniProtKB-UniPathway"/>
</dbReference>
<dbReference type="Pfam" id="PF01077">
    <property type="entry name" value="NIR_SIR"/>
    <property type="match status" value="1"/>
</dbReference>
<dbReference type="InterPro" id="IPR006067">
    <property type="entry name" value="NO2/SO3_Rdtase_4Fe4S_dom"/>
</dbReference>
<keyword evidence="13" id="KW-0408">Iron</keyword>
<keyword evidence="6" id="KW-0004">4Fe-4S</keyword>
<evidence type="ECO:0000256" key="2">
    <source>
        <dbReference type="ARBA" id="ARBA00001966"/>
    </source>
</evidence>
<dbReference type="GO" id="GO:0048307">
    <property type="term" value="F:ferredoxin-nitrite reductase activity"/>
    <property type="evidence" value="ECO:0007669"/>
    <property type="project" value="UniProtKB-EC"/>
</dbReference>
<evidence type="ECO:0000256" key="7">
    <source>
        <dbReference type="ARBA" id="ARBA00022617"/>
    </source>
</evidence>
<dbReference type="EMBL" id="HG937693">
    <property type="protein sequence ID" value="CDP34728.1"/>
    <property type="molecule type" value="Genomic_DNA"/>
</dbReference>
<dbReference type="Gene3D" id="3.30.413.10">
    <property type="entry name" value="Sulfite Reductase Hemoprotein, domain 1"/>
    <property type="match status" value="1"/>
</dbReference>
<dbReference type="PROSITE" id="PS00365">
    <property type="entry name" value="NIR_SIR"/>
    <property type="match status" value="1"/>
</dbReference>
<organism evidence="18">
    <name type="scientific">Blastobotrys adeninivorans</name>
    <name type="common">Yeast</name>
    <name type="synonym">Arxula adeninivorans</name>
    <dbReference type="NCBI Taxonomy" id="409370"/>
    <lineage>
        <taxon>Eukaryota</taxon>
        <taxon>Fungi</taxon>
        <taxon>Dikarya</taxon>
        <taxon>Ascomycota</taxon>
        <taxon>Saccharomycotina</taxon>
        <taxon>Dipodascomycetes</taxon>
        <taxon>Dipodascales</taxon>
        <taxon>Trichomonascaceae</taxon>
        <taxon>Blastobotrys</taxon>
    </lineage>
</organism>
<dbReference type="InterPro" id="IPR007419">
    <property type="entry name" value="BFD-like_2Fe2S-bd_dom"/>
</dbReference>
<comment type="cofactor">
    <cofactor evidence="1">
        <name>siroheme</name>
        <dbReference type="ChEBI" id="CHEBI:60052"/>
    </cofactor>
</comment>
<dbReference type="GO" id="GO:0008942">
    <property type="term" value="F:nitrite reductase [NAD(P)H] activity"/>
    <property type="evidence" value="ECO:0007669"/>
    <property type="project" value="UniProtKB-EC"/>
</dbReference>
<gene>
    <name evidence="18" type="ORF">GNLVRS02_ARAD1C19162g</name>
</gene>
<dbReference type="GO" id="GO:0051539">
    <property type="term" value="F:4 iron, 4 sulfur cluster binding"/>
    <property type="evidence" value="ECO:0007669"/>
    <property type="project" value="UniProtKB-KW"/>
</dbReference>
<evidence type="ECO:0000313" key="18">
    <source>
        <dbReference type="EMBL" id="CDP34728.1"/>
    </source>
</evidence>
<evidence type="ECO:0000256" key="4">
    <source>
        <dbReference type="ARBA" id="ARBA00005096"/>
    </source>
</evidence>
<keyword evidence="10" id="KW-0479">Metal-binding</keyword>
<dbReference type="Gene3D" id="1.10.10.1100">
    <property type="entry name" value="BFD-like [2Fe-2S]-binding domain"/>
    <property type="match status" value="1"/>
</dbReference>
<dbReference type="InterPro" id="IPR016156">
    <property type="entry name" value="FAD/NAD-linked_Rdtase_dimer_sf"/>
</dbReference>
<dbReference type="InterPro" id="IPR006066">
    <property type="entry name" value="NO2/SO3_Rdtase_FeS/sirohaem_BS"/>
</dbReference>
<dbReference type="Pfam" id="PF03460">
    <property type="entry name" value="NIR_SIR_ferr"/>
    <property type="match status" value="1"/>
</dbReference>
<evidence type="ECO:0000256" key="10">
    <source>
        <dbReference type="ARBA" id="ARBA00022723"/>
    </source>
</evidence>
<dbReference type="InterPro" id="IPR036188">
    <property type="entry name" value="FAD/NAD-bd_sf"/>
</dbReference>
<dbReference type="Gene3D" id="3.30.390.30">
    <property type="match status" value="1"/>
</dbReference>
<dbReference type="InterPro" id="IPR036922">
    <property type="entry name" value="Rieske_2Fe-2S_sf"/>
</dbReference>
<comment type="cofactor">
    <cofactor evidence="16">
        <name>[2Fe-2S] cluster</name>
        <dbReference type="ChEBI" id="CHEBI:190135"/>
    </cofactor>
</comment>
<dbReference type="EC" id="1.7.7.1" evidence="18"/>
<dbReference type="EC" id="1.7.1.4" evidence="18"/>
<dbReference type="Pfam" id="PF18267">
    <property type="entry name" value="Rubredoxin_C"/>
    <property type="match status" value="1"/>
</dbReference>
<dbReference type="AlphaFoldDB" id="A0A060T1C1"/>
<evidence type="ECO:0000256" key="13">
    <source>
        <dbReference type="ARBA" id="ARBA00023004"/>
    </source>
</evidence>
<evidence type="ECO:0000259" key="17">
    <source>
        <dbReference type="PROSITE" id="PS51296"/>
    </source>
</evidence>
<reference evidence="18" key="2">
    <citation type="submission" date="2014-06" db="EMBL/GenBank/DDBJ databases">
        <title>The complete genome of Blastobotrys (Arxula) adeninivorans LS3 - a yeast of biotechnological interest.</title>
        <authorList>
            <person name="Kunze G."/>
            <person name="Gaillardin C."/>
            <person name="Czernicka M."/>
            <person name="Durrens P."/>
            <person name="Martin T."/>
            <person name="Boer E."/>
            <person name="Gabaldon T."/>
            <person name="Cruz J."/>
            <person name="Talla E."/>
            <person name="Marck C."/>
            <person name="Goffeau A."/>
            <person name="Barbe V."/>
            <person name="Baret P."/>
            <person name="Baronian K."/>
            <person name="Beier S."/>
            <person name="Bleykasten C."/>
            <person name="Bode R."/>
            <person name="Casaregola S."/>
            <person name="Despons L."/>
            <person name="Fairhead C."/>
            <person name="Giersberg M."/>
            <person name="Gierski P."/>
            <person name="Hahnel U."/>
            <person name="Hartmann A."/>
            <person name="Jankowska D."/>
            <person name="Jubin C."/>
            <person name="Jung P."/>
            <person name="Lafontaine I."/>
            <person name="Leh-Louis V."/>
            <person name="Lemaire M."/>
            <person name="Marcet-Houben M."/>
            <person name="Mascher M."/>
            <person name="Morel G."/>
            <person name="Richard G.-F."/>
            <person name="Riechen J."/>
            <person name="Sacerdot C."/>
            <person name="Sarkar A."/>
            <person name="Savel G."/>
            <person name="Schacherer J."/>
            <person name="Sherman D."/>
            <person name="Straub M.-L."/>
            <person name="Stein N."/>
            <person name="Thierry A."/>
            <person name="Trautwein-Schult A."/>
            <person name="Westhof E."/>
            <person name="Worch S."/>
            <person name="Dujon B."/>
            <person name="Souciet J.-L."/>
            <person name="Wincker P."/>
            <person name="Scholz U."/>
            <person name="Neuveglise N."/>
        </authorList>
    </citation>
    <scope>NUCLEOTIDE SEQUENCE</scope>
    <source>
        <strain evidence="18">LS3</strain>
    </source>
</reference>
<feature type="domain" description="Rieske" evidence="17">
    <location>
        <begin position="907"/>
        <end position="1016"/>
    </location>
</feature>
<dbReference type="NCBIfam" id="TIGR02378">
    <property type="entry name" value="nirD_assim_sml"/>
    <property type="match status" value="1"/>
</dbReference>
<keyword evidence="8" id="KW-0285">Flavoprotein</keyword>
<dbReference type="PROSITE" id="PS51296">
    <property type="entry name" value="RIESKE"/>
    <property type="match status" value="1"/>
</dbReference>
<evidence type="ECO:0000256" key="15">
    <source>
        <dbReference type="ARBA" id="ARBA00023063"/>
    </source>
</evidence>
<comment type="similarity">
    <text evidence="5">Belongs to the nitrite and sulfite reductase 4Fe-4S domain family.</text>
</comment>
<dbReference type="InterPro" id="IPR052034">
    <property type="entry name" value="NasD-like"/>
</dbReference>
<dbReference type="SUPFAM" id="SSF55124">
    <property type="entry name" value="Nitrite/Sulfite reductase N-terminal domain-like"/>
    <property type="match status" value="1"/>
</dbReference>
<dbReference type="GO" id="GO:0046872">
    <property type="term" value="F:metal ion binding"/>
    <property type="evidence" value="ECO:0007669"/>
    <property type="project" value="UniProtKB-KW"/>
</dbReference>
<evidence type="ECO:0000256" key="12">
    <source>
        <dbReference type="ARBA" id="ARBA00023002"/>
    </source>
</evidence>
<dbReference type="InterPro" id="IPR012744">
    <property type="entry name" value="Nitri_red_NirB"/>
</dbReference>
<dbReference type="SUPFAM" id="SSF56014">
    <property type="entry name" value="Nitrite and sulphite reductase 4Fe-4S domain-like"/>
    <property type="match status" value="1"/>
</dbReference>
<dbReference type="CDD" id="cd19944">
    <property type="entry name" value="NirB_Fer2_BFD-like_2"/>
    <property type="match status" value="1"/>
</dbReference>
<dbReference type="SUPFAM" id="SSF50022">
    <property type="entry name" value="ISP domain"/>
    <property type="match status" value="1"/>
</dbReference>
<evidence type="ECO:0000256" key="3">
    <source>
        <dbReference type="ARBA" id="ARBA00001974"/>
    </source>
</evidence>
<dbReference type="CDD" id="cd03529">
    <property type="entry name" value="Rieske_NirD"/>
    <property type="match status" value="1"/>
</dbReference>
<reference evidence="18" key="1">
    <citation type="submission" date="2014-02" db="EMBL/GenBank/DDBJ databases">
        <authorList>
            <person name="Genoscope - CEA"/>
        </authorList>
    </citation>
    <scope>NUCLEOTIDE SEQUENCE</scope>
    <source>
        <strain evidence="18">LS3</strain>
    </source>
</reference>
<dbReference type="InterPro" id="IPR012748">
    <property type="entry name" value="Rieske-like_NirD"/>
</dbReference>
<dbReference type="Pfam" id="PF07992">
    <property type="entry name" value="Pyr_redox_2"/>
    <property type="match status" value="1"/>
</dbReference>
<comment type="cofactor">
    <cofactor evidence="2">
        <name>[4Fe-4S] cluster</name>
        <dbReference type="ChEBI" id="CHEBI:49883"/>
    </cofactor>
</comment>
<protein>
    <submittedName>
        <fullName evidence="18">ARAD1C19162p</fullName>
        <ecNumber evidence="18">1.7.1.4</ecNumber>
        <ecNumber evidence="18">1.7.7.1</ecNumber>
    </submittedName>
</protein>
<keyword evidence="15" id="KW-0534">Nitrate assimilation</keyword>
<name>A0A060T1C1_BLAAD</name>
<dbReference type="InterPro" id="IPR041854">
    <property type="entry name" value="BFD-like_2Fe2S-bd_dom_sf"/>
</dbReference>
<comment type="pathway">
    <text evidence="4">Nitrogen metabolism; nitrate reduction (assimilation).</text>
</comment>
<dbReference type="UniPathway" id="UPA00653"/>
<evidence type="ECO:0000256" key="14">
    <source>
        <dbReference type="ARBA" id="ARBA00023014"/>
    </source>
</evidence>
<dbReference type="GO" id="GO:0020037">
    <property type="term" value="F:heme binding"/>
    <property type="evidence" value="ECO:0007669"/>
    <property type="project" value="InterPro"/>
</dbReference>
<sequence>MTITDNGLATPPKQIVLVGFGMVGMSFVEQLLERDLLTREYSVTILGEEKYLAYNRVGLADYFSHQSVNDLYLNDTAWYESIDPHHMVCRVNEPVTSIDTKTKKVLTNLGHEYSYDLLIMATGSRAVLPSDIISRSLGYEPSVEESRSHGIFVYRTVDDLQEMIRFSTDKFETKGKRAIVVGGGLLGLEAAKSLLDMEKFHNISIVHRSKWLLSQQLDQTGGEFLCKSVRELGVEVRLSTEIVSLKFTDGQLSGVKYKDGTEEECDLICYAIGIRPRDELADAAGLKLGSRGGIDVNSSLETSVKDIYAIGECASWNDKTFGLIAPGVQMADVLTWNLTQAKMHKSKLFTEPDLSTRLKLMGVDVASFGDYFADINGPSKLPGRTKKTTPLGPDDVQALTYQDPFKNIYKKLIFTKDGKYLIGGILVGDVSSYTKFNSLVQSGKVLDKDPHTLVLGTQSGEDDVDDLDDSVQVCSCKNVTKGQLVAKIRDGSCTSVGELKSATKAATACGGCEGMVKSIFDKEMKAMGKEVSNALCIHFSQSRADLFNLIMVQRLDSFQLIMEKLSKMPDSAGCEICKPTIGSILASLYNKNVMDRQLNGLQDTNDRYLGNIQRNGTYSIVPRMSAGEVTPEKLVVLGEIGKKYNLYTKITGGQRIDLFGAHKQDLPEIWEQLNAAGFESGHAYGKSLRTVKSCVGSTWCRYGIGDSVGLAVRLEQRYKSLRAPHKFKGAVSGCVRDCAEFHNKDFGICAVQNGFNVYVGGNGGMKPAHAQLLAADVLPDRVIPLLDRYLMLYIRTGERLQRTARWLESLPGGIEYLKDVIVHDKLGICAELEEQMQALVDSYFDEWKVAQETPEIRKKFSQFANTRRKIETMDIVMERGQPRPADWPEDASAKEDFKGAKWSSLEWTSVCSSDDLPIAESGSSTTVLIGDTQIAIFRLKDKIYASQNMCGHKRAFVLSQGIISTDEKNNAYISCPLHKRNYVLEKESSEAGSCKNDPSLSIATFNAMEKDGKIWLQLPPVQELDALLGTNRWKVRKTESSCGSQFKELDAKYGQKMPVSCGELSNELSW</sequence>
<evidence type="ECO:0000256" key="5">
    <source>
        <dbReference type="ARBA" id="ARBA00010429"/>
    </source>
</evidence>